<dbReference type="RefSeq" id="WP_341694865.1">
    <property type="nucleotide sequence ID" value="NZ_JBBYHS010000031.1"/>
</dbReference>
<dbReference type="Proteomes" id="UP001485226">
    <property type="component" value="Unassembled WGS sequence"/>
</dbReference>
<feature type="signal peptide" evidence="1">
    <location>
        <begin position="1"/>
        <end position="24"/>
    </location>
</feature>
<evidence type="ECO:0000313" key="3">
    <source>
        <dbReference type="Proteomes" id="UP001485226"/>
    </source>
</evidence>
<sequence>MKKVKLVLGICLILLILSCEGSDAYQGKWKALDLKGKKHQITFSQKEITIKDSSGKSIIHSYIQSGMGHHGSSDKSVDTYKILLNNGQNYQIYFPKNDESLGLIMDGNGLQIFTISRKDYLTYDDINK</sequence>
<comment type="caution">
    <text evidence="2">The sequence shown here is derived from an EMBL/GenBank/DDBJ whole genome shotgun (WGS) entry which is preliminary data.</text>
</comment>
<name>A0ABU9IV93_9FLAO</name>
<keyword evidence="1" id="KW-0732">Signal</keyword>
<dbReference type="PROSITE" id="PS51257">
    <property type="entry name" value="PROKAR_LIPOPROTEIN"/>
    <property type="match status" value="1"/>
</dbReference>
<proteinExistence type="predicted"/>
<keyword evidence="3" id="KW-1185">Reference proteome</keyword>
<evidence type="ECO:0008006" key="4">
    <source>
        <dbReference type="Google" id="ProtNLM"/>
    </source>
</evidence>
<feature type="chain" id="PRO_5045884973" description="Lipoprotein" evidence="1">
    <location>
        <begin position="25"/>
        <end position="128"/>
    </location>
</feature>
<evidence type="ECO:0000256" key="1">
    <source>
        <dbReference type="SAM" id="SignalP"/>
    </source>
</evidence>
<accession>A0ABU9IV93</accession>
<reference evidence="2 3" key="1">
    <citation type="submission" date="2024-04" db="EMBL/GenBank/DDBJ databases">
        <title>Flavobacterium sp. DGU38 16S ribosomal RNA gene Genome sequencing and assembly.</title>
        <authorList>
            <person name="Park S."/>
        </authorList>
    </citation>
    <scope>NUCLEOTIDE SEQUENCE [LARGE SCALE GENOMIC DNA]</scope>
    <source>
        <strain evidence="2 3">DGU38</strain>
    </source>
</reference>
<gene>
    <name evidence="2" type="ORF">AAEO57_20340</name>
</gene>
<organism evidence="2 3">
    <name type="scientific">Flavobacterium calami</name>
    <dbReference type="NCBI Taxonomy" id="3139144"/>
    <lineage>
        <taxon>Bacteria</taxon>
        <taxon>Pseudomonadati</taxon>
        <taxon>Bacteroidota</taxon>
        <taxon>Flavobacteriia</taxon>
        <taxon>Flavobacteriales</taxon>
        <taxon>Flavobacteriaceae</taxon>
        <taxon>Flavobacterium</taxon>
    </lineage>
</organism>
<dbReference type="EMBL" id="JBBYHS010000031">
    <property type="protein sequence ID" value="MEL1256151.1"/>
    <property type="molecule type" value="Genomic_DNA"/>
</dbReference>
<evidence type="ECO:0000313" key="2">
    <source>
        <dbReference type="EMBL" id="MEL1256151.1"/>
    </source>
</evidence>
<protein>
    <recommendedName>
        <fullName evidence="4">Lipoprotein</fullName>
    </recommendedName>
</protein>